<dbReference type="Ensembl" id="ENSPSTT00000020236.1">
    <property type="protein sequence ID" value="ENSPSTP00000019315.1"/>
    <property type="gene ID" value="ENSPSTG00000013867.1"/>
</dbReference>
<dbReference type="Pfam" id="PF15772">
    <property type="entry name" value="UPF0688"/>
    <property type="match status" value="1"/>
</dbReference>
<dbReference type="InterPro" id="IPR031530">
    <property type="entry name" value="UPF0688"/>
</dbReference>
<sequence length="234" mass="25575">QTSSHKAAGKRPSKRLKCERNSRVKSGLEGCMCGIGNPPTSSHKAAGKRPSKRLKCERNSRVKSGLEGCMCGIGNPPAPKAPAKGSPSEGTGDHHVIQLEKSESIPETGGEKQKERDVSSKPCATKSSSVPSKTESNENLQDRACREESSCESLLLEGTDLKDGDVPKKLTELDNSAFLDEDSNQPMPVDRFFGNIDFMQDQLAAVLPSTTMSRREYRRLHFIAKEDEEDEDVL</sequence>
<evidence type="ECO:0000256" key="2">
    <source>
        <dbReference type="ARBA" id="ARBA00006634"/>
    </source>
</evidence>
<comment type="subcellular location">
    <subcellularLocation>
        <location evidence="1">Nucleus</location>
    </subcellularLocation>
</comment>
<dbReference type="PANTHER" id="PTHR28491:SF1">
    <property type="entry name" value="UPF0688 PROTEIN C1ORF174"/>
    <property type="match status" value="1"/>
</dbReference>
<name>A0A8C9FPY2_PAVCR</name>
<reference evidence="5" key="2">
    <citation type="submission" date="2025-09" db="UniProtKB">
        <authorList>
            <consortium name="Ensembl"/>
        </authorList>
    </citation>
    <scope>IDENTIFICATION</scope>
</reference>
<organism evidence="5 6">
    <name type="scientific">Pavo cristatus</name>
    <name type="common">Indian peafowl</name>
    <name type="synonym">Blue peafowl</name>
    <dbReference type="NCBI Taxonomy" id="9049"/>
    <lineage>
        <taxon>Eukaryota</taxon>
        <taxon>Metazoa</taxon>
        <taxon>Chordata</taxon>
        <taxon>Craniata</taxon>
        <taxon>Vertebrata</taxon>
        <taxon>Euteleostomi</taxon>
        <taxon>Archelosauria</taxon>
        <taxon>Archosauria</taxon>
        <taxon>Dinosauria</taxon>
        <taxon>Saurischia</taxon>
        <taxon>Theropoda</taxon>
        <taxon>Coelurosauria</taxon>
        <taxon>Aves</taxon>
        <taxon>Neognathae</taxon>
        <taxon>Galloanserae</taxon>
        <taxon>Galliformes</taxon>
        <taxon>Phasianidae</taxon>
        <taxon>Phasianinae</taxon>
        <taxon>Pavo</taxon>
    </lineage>
</organism>
<reference evidence="5" key="1">
    <citation type="submission" date="2025-08" db="UniProtKB">
        <authorList>
            <consortium name="Ensembl"/>
        </authorList>
    </citation>
    <scope>IDENTIFICATION</scope>
</reference>
<comment type="similarity">
    <text evidence="2">Belongs to the UPF0688 family.</text>
</comment>
<keyword evidence="3" id="KW-0539">Nucleus</keyword>
<proteinExistence type="inferred from homology"/>
<evidence type="ECO:0000313" key="5">
    <source>
        <dbReference type="Ensembl" id="ENSPSTP00000019315.1"/>
    </source>
</evidence>
<dbReference type="GO" id="GO:0005634">
    <property type="term" value="C:nucleus"/>
    <property type="evidence" value="ECO:0007669"/>
    <property type="project" value="UniProtKB-SubCell"/>
</dbReference>
<evidence type="ECO:0000256" key="1">
    <source>
        <dbReference type="ARBA" id="ARBA00004123"/>
    </source>
</evidence>
<dbReference type="Proteomes" id="UP000694428">
    <property type="component" value="Unplaced"/>
</dbReference>
<evidence type="ECO:0000256" key="4">
    <source>
        <dbReference type="SAM" id="MobiDB-lite"/>
    </source>
</evidence>
<evidence type="ECO:0008006" key="7">
    <source>
        <dbReference type="Google" id="ProtNLM"/>
    </source>
</evidence>
<accession>A0A8C9FPY2</accession>
<feature type="compositionally biased region" description="Basic and acidic residues" evidence="4">
    <location>
        <begin position="91"/>
        <end position="119"/>
    </location>
</feature>
<feature type="region of interest" description="Disordered" evidence="4">
    <location>
        <begin position="1"/>
        <end position="144"/>
    </location>
</feature>
<dbReference type="AlphaFoldDB" id="A0A8C9FPY2"/>
<keyword evidence="6" id="KW-1185">Reference proteome</keyword>
<dbReference type="PANTHER" id="PTHR28491">
    <property type="entry name" value="UPF0688 PROTEIN C1ORF174"/>
    <property type="match status" value="1"/>
</dbReference>
<protein>
    <recommendedName>
        <fullName evidence="7">CA174 protein</fullName>
    </recommendedName>
</protein>
<evidence type="ECO:0000256" key="3">
    <source>
        <dbReference type="ARBA" id="ARBA00023242"/>
    </source>
</evidence>
<evidence type="ECO:0000313" key="6">
    <source>
        <dbReference type="Proteomes" id="UP000694428"/>
    </source>
</evidence>
<feature type="compositionally biased region" description="Polar residues" evidence="4">
    <location>
        <begin position="125"/>
        <end position="139"/>
    </location>
</feature>